<dbReference type="InterPro" id="IPR018200">
    <property type="entry name" value="USP_CS"/>
</dbReference>
<dbReference type="InterPro" id="IPR001394">
    <property type="entry name" value="Peptidase_C19_UCH"/>
</dbReference>
<comment type="catalytic activity">
    <reaction evidence="5">
        <text>Thiol-dependent hydrolysis of ester, thioester, amide, peptide and isopeptide bonds formed by the C-terminal Gly of ubiquitin (a 76-residue protein attached to proteins as an intracellular targeting signal).</text>
        <dbReference type="EC" id="3.4.19.12"/>
    </reaction>
</comment>
<feature type="domain" description="USP" evidence="7">
    <location>
        <begin position="192"/>
        <end position="785"/>
    </location>
</feature>
<dbReference type="PROSITE" id="PS50271">
    <property type="entry name" value="ZF_UBP"/>
    <property type="match status" value="1"/>
</dbReference>
<evidence type="ECO:0000259" key="8">
    <source>
        <dbReference type="PROSITE" id="PS50271"/>
    </source>
</evidence>
<dbReference type="CDD" id="cd02257">
    <property type="entry name" value="Peptidase_C19"/>
    <property type="match status" value="1"/>
</dbReference>
<dbReference type="InterPro" id="IPR028889">
    <property type="entry name" value="USP"/>
</dbReference>
<dbReference type="GO" id="GO:0016579">
    <property type="term" value="P:protein deubiquitination"/>
    <property type="evidence" value="ECO:0007669"/>
    <property type="project" value="InterPro"/>
</dbReference>
<dbReference type="PANTHER" id="PTHR24006:SF887">
    <property type="entry name" value="UBIQUITIN CARBOXYL-TERMINAL HYDROLASE"/>
    <property type="match status" value="1"/>
</dbReference>
<dbReference type="Pfam" id="PF02148">
    <property type="entry name" value="zf-UBP"/>
    <property type="match status" value="1"/>
</dbReference>
<dbReference type="GO" id="GO:0005829">
    <property type="term" value="C:cytosol"/>
    <property type="evidence" value="ECO:0007669"/>
    <property type="project" value="TreeGrafter"/>
</dbReference>
<keyword evidence="5" id="KW-0833">Ubl conjugation pathway</keyword>
<dbReference type="SMART" id="SM00290">
    <property type="entry name" value="ZnF_UBP"/>
    <property type="match status" value="1"/>
</dbReference>
<keyword evidence="1" id="KW-0479">Metal-binding</keyword>
<evidence type="ECO:0000256" key="3">
    <source>
        <dbReference type="ARBA" id="ARBA00022833"/>
    </source>
</evidence>
<dbReference type="GO" id="GO:0006508">
    <property type="term" value="P:proteolysis"/>
    <property type="evidence" value="ECO:0007669"/>
    <property type="project" value="UniProtKB-KW"/>
</dbReference>
<dbReference type="EC" id="3.4.19.12" evidence="5"/>
<dbReference type="InterPro" id="IPR038765">
    <property type="entry name" value="Papain-like_cys_pep_sf"/>
</dbReference>
<dbReference type="Pfam" id="PF00443">
    <property type="entry name" value="UCH"/>
    <property type="match status" value="1"/>
</dbReference>
<accession>A0A3Q0KKN0</accession>
<dbReference type="InterPro" id="IPR001607">
    <property type="entry name" value="Znf_UBP"/>
</dbReference>
<dbReference type="STRING" id="6183.A0A3Q0KKN0"/>
<comment type="similarity">
    <text evidence="5">Belongs to the peptidase C19 family.</text>
</comment>
<name>A0A3Q0KKN0_SCHMA</name>
<keyword evidence="9" id="KW-1185">Reference proteome</keyword>
<dbReference type="InterPro" id="IPR013083">
    <property type="entry name" value="Znf_RING/FYVE/PHD"/>
</dbReference>
<keyword evidence="3" id="KW-0862">Zinc</keyword>
<keyword evidence="5" id="KW-0378">Hydrolase</keyword>
<organism evidence="9 10">
    <name type="scientific">Schistosoma mansoni</name>
    <name type="common">Blood fluke</name>
    <dbReference type="NCBI Taxonomy" id="6183"/>
    <lineage>
        <taxon>Eukaryota</taxon>
        <taxon>Metazoa</taxon>
        <taxon>Spiralia</taxon>
        <taxon>Lophotrochozoa</taxon>
        <taxon>Platyhelminthes</taxon>
        <taxon>Trematoda</taxon>
        <taxon>Digenea</taxon>
        <taxon>Strigeidida</taxon>
        <taxon>Schistosomatoidea</taxon>
        <taxon>Schistosomatidae</taxon>
        <taxon>Schistosoma</taxon>
    </lineage>
</organism>
<keyword evidence="5" id="KW-0788">Thiol protease</keyword>
<dbReference type="Gene3D" id="3.90.70.10">
    <property type="entry name" value="Cysteine proteinases"/>
    <property type="match status" value="2"/>
</dbReference>
<dbReference type="PROSITE" id="PS00972">
    <property type="entry name" value="USP_1"/>
    <property type="match status" value="1"/>
</dbReference>
<dbReference type="GO" id="GO:0004843">
    <property type="term" value="F:cysteine-type deubiquitinase activity"/>
    <property type="evidence" value="ECO:0007669"/>
    <property type="project" value="UniProtKB-UniRule"/>
</dbReference>
<evidence type="ECO:0000256" key="6">
    <source>
        <dbReference type="SAM" id="MobiDB-lite"/>
    </source>
</evidence>
<sequence length="856" mass="96513">MTDNCKHVLKVKTSIQLGILSPEHWHCNNCHTTESVWACLSCSNFACGRYISEHALQHFQQTNHPLCIEVNEKFVYCYICDDFVLNDNAPGDIKLLRMALDAVTTQDFGKLLKQKGGRRILRFRGKDAEKNSLRLLKADDIQTAVVRNRTSCLSWALHLWWSRYSESRLNAVNYKKKTKSRKIPLTLTPAFTGLRNLGNTCYMNSILQILRHTAPFANYIMNHTLSEINSHSRKRHSHPDDLSIGDPACPVKRQATTSSFSKNQIIITNDCENSWSSLLTKTPSCSPNTENSFGHYSEPNLVSVRKNIIPKCKSFGGLNGGQCPKFVYDCYQQSPASSLVNPQVSSIPSLYEEINNLFKLLWSGQRSVVSPSNLLSAVWATLPTFKGYKQQDAQEFLSLLLDRLQAELHGVPMSVPSGCDFITRAFRGYSVSHIQCSTCHVTACTEEPIYELSLSLPTKCHSDESCTFDIVDLLRQFVSPSPIDGASYACVKCNQCSEINRKETDFTRPVFNQCSYDSNDQLGNLSYPVNKIISIALSRLASPSCSPQLSYPDFSTSCELTETFSLSESPLSVSSSVTGFEEQYTNPPIERSHQITQPSVVQSPIITSPKNSPTPLPKNSLLTHATQTIRLSKLPRVLRLHIKRFRWVGRQREKLTCHVSFPLILNMSEFVLNDVDRAECHQPHLHQTKSDHIDEPEASIDNLSCHQSSIFTLPKEFEKSSLKYLYHLTGVVVHHGRGLQSGHYTSYCLNDNPECWLHCNDANVSLCDFSEVASAQAYILFYSELMPRTPFPKWYRDSIASVSSYSTTPYSVSEPELLKNQSNSPSCSNNRENTCKNFQDNPVLQEKESKTYSTRS</sequence>
<dbReference type="GO" id="GO:0008270">
    <property type="term" value="F:zinc ion binding"/>
    <property type="evidence" value="ECO:0007669"/>
    <property type="project" value="UniProtKB-KW"/>
</dbReference>
<dbReference type="InterPro" id="IPR050164">
    <property type="entry name" value="Peptidase_C19"/>
</dbReference>
<dbReference type="PROSITE" id="PS50235">
    <property type="entry name" value="USP_3"/>
    <property type="match status" value="1"/>
</dbReference>
<reference evidence="10" key="2">
    <citation type="submission" date="2018-12" db="UniProtKB">
        <authorList>
            <consortium name="WormBaseParasite"/>
        </authorList>
    </citation>
    <scope>IDENTIFICATION</scope>
    <source>
        <strain evidence="10">Puerto Rican</strain>
    </source>
</reference>
<dbReference type="GO" id="GO:0005634">
    <property type="term" value="C:nucleus"/>
    <property type="evidence" value="ECO:0007669"/>
    <property type="project" value="TreeGrafter"/>
</dbReference>
<dbReference type="Proteomes" id="UP000008854">
    <property type="component" value="Unassembled WGS sequence"/>
</dbReference>
<evidence type="ECO:0000313" key="10">
    <source>
        <dbReference type="WBParaSite" id="Smp_123630.1"/>
    </source>
</evidence>
<evidence type="ECO:0000313" key="9">
    <source>
        <dbReference type="Proteomes" id="UP000008854"/>
    </source>
</evidence>
<keyword evidence="2 4" id="KW-0863">Zinc-finger</keyword>
<feature type="compositionally biased region" description="Polar residues" evidence="6">
    <location>
        <begin position="819"/>
        <end position="842"/>
    </location>
</feature>
<dbReference type="SUPFAM" id="SSF57850">
    <property type="entry name" value="RING/U-box"/>
    <property type="match status" value="1"/>
</dbReference>
<feature type="region of interest" description="Disordered" evidence="6">
    <location>
        <begin position="814"/>
        <end position="856"/>
    </location>
</feature>
<evidence type="ECO:0000256" key="1">
    <source>
        <dbReference type="ARBA" id="ARBA00022723"/>
    </source>
</evidence>
<proteinExistence type="inferred from homology"/>
<evidence type="ECO:0000259" key="7">
    <source>
        <dbReference type="PROSITE" id="PS50235"/>
    </source>
</evidence>
<dbReference type="Gene3D" id="3.30.40.10">
    <property type="entry name" value="Zinc/RING finger domain, C3HC4 (zinc finger)"/>
    <property type="match status" value="1"/>
</dbReference>
<dbReference type="InParanoid" id="A0A3Q0KKN0"/>
<feature type="domain" description="UBP-type" evidence="8">
    <location>
        <begin position="3"/>
        <end position="100"/>
    </location>
</feature>
<dbReference type="SUPFAM" id="SSF54001">
    <property type="entry name" value="Cysteine proteinases"/>
    <property type="match status" value="1"/>
</dbReference>
<evidence type="ECO:0000256" key="2">
    <source>
        <dbReference type="ARBA" id="ARBA00022771"/>
    </source>
</evidence>
<reference evidence="9" key="1">
    <citation type="journal article" date="2012" name="PLoS Negl. Trop. Dis.">
        <title>A systematically improved high quality genome and transcriptome of the human blood fluke Schistosoma mansoni.</title>
        <authorList>
            <person name="Protasio A.V."/>
            <person name="Tsai I.J."/>
            <person name="Babbage A."/>
            <person name="Nichol S."/>
            <person name="Hunt M."/>
            <person name="Aslett M.A."/>
            <person name="De Silva N."/>
            <person name="Velarde G.S."/>
            <person name="Anderson T.J."/>
            <person name="Clark R.C."/>
            <person name="Davidson C."/>
            <person name="Dillon G.P."/>
            <person name="Holroyd N.E."/>
            <person name="LoVerde P.T."/>
            <person name="Lloyd C."/>
            <person name="McQuillan J."/>
            <person name="Oliveira G."/>
            <person name="Otto T.D."/>
            <person name="Parker-Manuel S.J."/>
            <person name="Quail M.A."/>
            <person name="Wilson R.A."/>
            <person name="Zerlotini A."/>
            <person name="Dunne D.W."/>
            <person name="Berriman M."/>
        </authorList>
    </citation>
    <scope>NUCLEOTIDE SEQUENCE [LARGE SCALE GENOMIC DNA]</scope>
    <source>
        <strain evidence="9">Puerto Rican</strain>
    </source>
</reference>
<evidence type="ECO:0000256" key="4">
    <source>
        <dbReference type="PROSITE-ProRule" id="PRU00502"/>
    </source>
</evidence>
<dbReference type="WBParaSite" id="Smp_123630.1">
    <property type="protein sequence ID" value="Smp_123630.1"/>
    <property type="gene ID" value="Smp_123630"/>
</dbReference>
<dbReference type="PANTHER" id="PTHR24006">
    <property type="entry name" value="UBIQUITIN CARBOXYL-TERMINAL HYDROLASE"/>
    <property type="match status" value="1"/>
</dbReference>
<evidence type="ECO:0000256" key="5">
    <source>
        <dbReference type="RuleBase" id="RU366025"/>
    </source>
</evidence>
<keyword evidence="5" id="KW-0645">Protease</keyword>
<protein>
    <recommendedName>
        <fullName evidence="5">Ubiquitin carboxyl-terminal hydrolase</fullName>
        <ecNumber evidence="5">3.4.19.12</ecNumber>
    </recommendedName>
</protein>
<dbReference type="PROSITE" id="PS00973">
    <property type="entry name" value="USP_2"/>
    <property type="match status" value="1"/>
</dbReference>
<dbReference type="AlphaFoldDB" id="A0A3Q0KKN0"/>